<sequence length="263" mass="28822">MRKSMEEQMINLTGRTLNGDVSRKATTALQAMSKGDAKGFRELMQNTPSRKLRTELLGTGLRDMLSNGKRGADFNPAGFADWYQNMLANGQMRNLARHLPKETMSGLNDVYKVAKAIKDAKSYEITTGRLNEFVKRFNRVTAANEFVANHAQRIGTAVGSTVSGPFSAVGAVAGSEIGAKVASKIRAMGGAESIESAEKLISSPEFQKAARLAVKQAPESIVDTTVRRSSAWRSFYNSLPESDKKTISRLGIMYWMNSDDNQK</sequence>
<dbReference type="EMBL" id="UIPR01000230">
    <property type="protein sequence ID" value="SVH92334.1"/>
    <property type="molecule type" value="Genomic_DNA"/>
</dbReference>
<evidence type="ECO:0000313" key="2">
    <source>
        <dbReference type="Proteomes" id="UP000260191"/>
    </source>
</evidence>
<organism evidence="1 2">
    <name type="scientific">Shigella flexneri</name>
    <dbReference type="NCBI Taxonomy" id="623"/>
    <lineage>
        <taxon>Bacteria</taxon>
        <taxon>Pseudomonadati</taxon>
        <taxon>Pseudomonadota</taxon>
        <taxon>Gammaproteobacteria</taxon>
        <taxon>Enterobacterales</taxon>
        <taxon>Enterobacteriaceae</taxon>
        <taxon>Shigella</taxon>
    </lineage>
</organism>
<evidence type="ECO:0000313" key="1">
    <source>
        <dbReference type="EMBL" id="SVH92334.1"/>
    </source>
</evidence>
<evidence type="ECO:0008006" key="3">
    <source>
        <dbReference type="Google" id="ProtNLM"/>
    </source>
</evidence>
<proteinExistence type="predicted"/>
<accession>A0A658Z5J2</accession>
<dbReference type="AlphaFoldDB" id="A0A658Z5J2"/>
<protein>
    <recommendedName>
        <fullName evidence="3">Prophage protein</fullName>
    </recommendedName>
</protein>
<dbReference type="Proteomes" id="UP000260191">
    <property type="component" value="Unassembled WGS sequence"/>
</dbReference>
<reference evidence="1 2" key="1">
    <citation type="submission" date="2018-06" db="EMBL/GenBank/DDBJ databases">
        <authorList>
            <consortium name="Pathogen Informatics"/>
            <person name="Doyle S."/>
        </authorList>
    </citation>
    <scope>NUCLEOTIDE SEQUENCE [LARGE SCALE GENOMIC DNA]</scope>
    <source>
        <strain evidence="1 2">4028STDY6275000</strain>
    </source>
</reference>
<gene>
    <name evidence="1" type="ORF">SAMEA3710514_05273</name>
</gene>
<name>A0A658Z5J2_SHIFL</name>